<protein>
    <recommendedName>
        <fullName evidence="4">Ankyrin repeat domain-containing protein</fullName>
    </recommendedName>
</protein>
<organism evidence="2 3">
    <name type="scientific">Peteryoungia ipomoeae</name>
    <dbReference type="NCBI Taxonomy" id="1210932"/>
    <lineage>
        <taxon>Bacteria</taxon>
        <taxon>Pseudomonadati</taxon>
        <taxon>Pseudomonadota</taxon>
        <taxon>Alphaproteobacteria</taxon>
        <taxon>Hyphomicrobiales</taxon>
        <taxon>Rhizobiaceae</taxon>
        <taxon>Peteryoungia</taxon>
    </lineage>
</organism>
<dbReference type="OrthoDB" id="9809589at2"/>
<name>A0A4S8P8G5_9HYPH</name>
<proteinExistence type="predicted"/>
<keyword evidence="3" id="KW-1185">Reference proteome</keyword>
<evidence type="ECO:0000256" key="1">
    <source>
        <dbReference type="SAM" id="SignalP"/>
    </source>
</evidence>
<evidence type="ECO:0000313" key="3">
    <source>
        <dbReference type="Proteomes" id="UP000308828"/>
    </source>
</evidence>
<evidence type="ECO:0008006" key="4">
    <source>
        <dbReference type="Google" id="ProtNLM"/>
    </source>
</evidence>
<comment type="caution">
    <text evidence="2">The sequence shown here is derived from an EMBL/GenBank/DDBJ whole genome shotgun (WGS) entry which is preliminary data.</text>
</comment>
<gene>
    <name evidence="2" type="ORF">FAA97_05935</name>
</gene>
<feature type="signal peptide" evidence="1">
    <location>
        <begin position="1"/>
        <end position="22"/>
    </location>
</feature>
<sequence length="243" mass="26191">MPSRDRIARLAGVLVFSAALLAATLPVATVHALSDIKDLAPEDAPLEDGLNPPKADEEMPVVEDGIPDPGPLIQTETPPANGDLSQIDPVTVYYEIDKAPEPVQRIHRLILEAAKTGDIENLRPLFERGANATLVSSADDTDDPILALKAVSGDEDGVEVLAILMDLLSTGYIIQDEGTPEEAYVWPYFVGKAINSLTPVEKVELLRIVTAGDVAGMQELGNYNFFRVGITADGRWKFFLTGD</sequence>
<feature type="chain" id="PRO_5021031060" description="Ankyrin repeat domain-containing protein" evidence="1">
    <location>
        <begin position="23"/>
        <end position="243"/>
    </location>
</feature>
<evidence type="ECO:0000313" key="2">
    <source>
        <dbReference type="EMBL" id="THV25895.1"/>
    </source>
</evidence>
<dbReference type="EMBL" id="STGV01000001">
    <property type="protein sequence ID" value="THV25895.1"/>
    <property type="molecule type" value="Genomic_DNA"/>
</dbReference>
<accession>A0A4S8P8G5</accession>
<reference evidence="2 3" key="1">
    <citation type="submission" date="2019-04" db="EMBL/GenBank/DDBJ databases">
        <title>Genome sequence of strain shin9-1.</title>
        <authorList>
            <person name="Gao J."/>
            <person name="Sun J."/>
        </authorList>
    </citation>
    <scope>NUCLEOTIDE SEQUENCE [LARGE SCALE GENOMIC DNA]</scope>
    <source>
        <strain evidence="3">shin9-1</strain>
    </source>
</reference>
<dbReference type="Proteomes" id="UP000308828">
    <property type="component" value="Unassembled WGS sequence"/>
</dbReference>
<dbReference type="AlphaFoldDB" id="A0A4S8P8G5"/>
<keyword evidence="1" id="KW-0732">Signal</keyword>